<name>A0A5B7FWM2_PORTR</name>
<evidence type="ECO:0000313" key="3">
    <source>
        <dbReference type="Proteomes" id="UP000324222"/>
    </source>
</evidence>
<sequence length="82" mass="9020">MQQVDVKGSVVTAKGRGAVLLTATLPRSRHAPPKLLIKGNWQSWPTFQSKSSWRGAIKACRAAPHQPDPPHPPQPPRRPASW</sequence>
<dbReference type="AlphaFoldDB" id="A0A5B7FWM2"/>
<feature type="compositionally biased region" description="Pro residues" evidence="1">
    <location>
        <begin position="66"/>
        <end position="82"/>
    </location>
</feature>
<comment type="caution">
    <text evidence="2">The sequence shown here is derived from an EMBL/GenBank/DDBJ whole genome shotgun (WGS) entry which is preliminary data.</text>
</comment>
<keyword evidence="3" id="KW-1185">Reference proteome</keyword>
<proteinExistence type="predicted"/>
<organism evidence="2 3">
    <name type="scientific">Portunus trituberculatus</name>
    <name type="common">Swimming crab</name>
    <name type="synonym">Neptunus trituberculatus</name>
    <dbReference type="NCBI Taxonomy" id="210409"/>
    <lineage>
        <taxon>Eukaryota</taxon>
        <taxon>Metazoa</taxon>
        <taxon>Ecdysozoa</taxon>
        <taxon>Arthropoda</taxon>
        <taxon>Crustacea</taxon>
        <taxon>Multicrustacea</taxon>
        <taxon>Malacostraca</taxon>
        <taxon>Eumalacostraca</taxon>
        <taxon>Eucarida</taxon>
        <taxon>Decapoda</taxon>
        <taxon>Pleocyemata</taxon>
        <taxon>Brachyura</taxon>
        <taxon>Eubrachyura</taxon>
        <taxon>Portunoidea</taxon>
        <taxon>Portunidae</taxon>
        <taxon>Portuninae</taxon>
        <taxon>Portunus</taxon>
    </lineage>
</organism>
<evidence type="ECO:0000313" key="2">
    <source>
        <dbReference type="EMBL" id="MPC52140.1"/>
    </source>
</evidence>
<protein>
    <submittedName>
        <fullName evidence="2">Uncharacterized protein</fullName>
    </submittedName>
</protein>
<gene>
    <name evidence="2" type="ORF">E2C01_046001</name>
</gene>
<dbReference type="EMBL" id="VSRR010010651">
    <property type="protein sequence ID" value="MPC52140.1"/>
    <property type="molecule type" value="Genomic_DNA"/>
</dbReference>
<reference evidence="2 3" key="1">
    <citation type="submission" date="2019-05" db="EMBL/GenBank/DDBJ databases">
        <title>Another draft genome of Portunus trituberculatus and its Hox gene families provides insights of decapod evolution.</title>
        <authorList>
            <person name="Jeong J.-H."/>
            <person name="Song I."/>
            <person name="Kim S."/>
            <person name="Choi T."/>
            <person name="Kim D."/>
            <person name="Ryu S."/>
            <person name="Kim W."/>
        </authorList>
    </citation>
    <scope>NUCLEOTIDE SEQUENCE [LARGE SCALE GENOMIC DNA]</scope>
    <source>
        <tissue evidence="2">Muscle</tissue>
    </source>
</reference>
<accession>A0A5B7FWM2</accession>
<evidence type="ECO:0000256" key="1">
    <source>
        <dbReference type="SAM" id="MobiDB-lite"/>
    </source>
</evidence>
<feature type="region of interest" description="Disordered" evidence="1">
    <location>
        <begin position="52"/>
        <end position="82"/>
    </location>
</feature>
<dbReference type="Proteomes" id="UP000324222">
    <property type="component" value="Unassembled WGS sequence"/>
</dbReference>